<organism evidence="3">
    <name type="scientific">Candidatus Kentrum eta</name>
    <dbReference type="NCBI Taxonomy" id="2126337"/>
    <lineage>
        <taxon>Bacteria</taxon>
        <taxon>Pseudomonadati</taxon>
        <taxon>Pseudomonadota</taxon>
        <taxon>Gammaproteobacteria</taxon>
        <taxon>Candidatus Kentrum</taxon>
    </lineage>
</organism>
<evidence type="ECO:0000313" key="3">
    <source>
        <dbReference type="EMBL" id="VFJ93965.1"/>
    </source>
</evidence>
<gene>
    <name evidence="2" type="ORF">BECKH772A_GA0070896_1003020</name>
    <name evidence="3" type="ORF">BECKH772B_GA0070898_1005311</name>
    <name evidence="4" type="ORF">BECKH772C_GA0070978_1002913</name>
</gene>
<evidence type="ECO:0000313" key="2">
    <source>
        <dbReference type="EMBL" id="VFJ91341.1"/>
    </source>
</evidence>
<protein>
    <submittedName>
        <fullName evidence="3">Uncharacterized protein</fullName>
    </submittedName>
</protein>
<keyword evidence="1" id="KW-0472">Membrane</keyword>
<dbReference type="AlphaFoldDB" id="A0A450UN64"/>
<feature type="transmembrane region" description="Helical" evidence="1">
    <location>
        <begin position="100"/>
        <end position="118"/>
    </location>
</feature>
<evidence type="ECO:0000256" key="1">
    <source>
        <dbReference type="SAM" id="Phobius"/>
    </source>
</evidence>
<feature type="transmembrane region" description="Helical" evidence="1">
    <location>
        <begin position="35"/>
        <end position="55"/>
    </location>
</feature>
<proteinExistence type="predicted"/>
<feature type="transmembrane region" description="Helical" evidence="1">
    <location>
        <begin position="160"/>
        <end position="181"/>
    </location>
</feature>
<feature type="transmembrane region" description="Helical" evidence="1">
    <location>
        <begin position="125"/>
        <end position="148"/>
    </location>
</feature>
<reference evidence="3" key="1">
    <citation type="submission" date="2019-02" db="EMBL/GenBank/DDBJ databases">
        <authorList>
            <person name="Gruber-Vodicka R. H."/>
            <person name="Seah K. B. B."/>
        </authorList>
    </citation>
    <scope>NUCLEOTIDE SEQUENCE</scope>
    <source>
        <strain evidence="4">BECK_SA2B12</strain>
        <strain evidence="2">BECK_SA2B15</strain>
        <strain evidence="3">BECK_SA2B20</strain>
    </source>
</reference>
<feature type="transmembrane region" description="Helical" evidence="1">
    <location>
        <begin position="67"/>
        <end position="88"/>
    </location>
</feature>
<keyword evidence="1" id="KW-1133">Transmembrane helix</keyword>
<evidence type="ECO:0000313" key="4">
    <source>
        <dbReference type="EMBL" id="VFJ99165.1"/>
    </source>
</evidence>
<dbReference type="EMBL" id="CAADFG010000030">
    <property type="protein sequence ID" value="VFJ91341.1"/>
    <property type="molecule type" value="Genomic_DNA"/>
</dbReference>
<sequence>MKGFFIILGSIALIADVITIGQFVLSGTLFEFWSAPWIASVGFVILLFALGALFFAMAEQEQITKSIFTLLGGGYLLLAILVYAFFAYSQITGSATVSNYFGSLVLLAIVCAIGIGTCSIIDPELLLLPSFAFGFVNLGCILLMLYKYVFMRIDFDGGPFMGEIFVVIIGAGLFLGLYAGADG</sequence>
<keyword evidence="1" id="KW-0812">Transmembrane</keyword>
<dbReference type="EMBL" id="CAADFJ010000029">
    <property type="protein sequence ID" value="VFJ99165.1"/>
    <property type="molecule type" value="Genomic_DNA"/>
</dbReference>
<dbReference type="EMBL" id="CAADFI010000053">
    <property type="protein sequence ID" value="VFJ93965.1"/>
    <property type="molecule type" value="Genomic_DNA"/>
</dbReference>
<name>A0A450UN64_9GAMM</name>
<accession>A0A450UN64</accession>